<reference evidence="10 11" key="1">
    <citation type="submission" date="2009-10" db="EMBL/GenBank/DDBJ databases">
        <title>Complete sequence of Halothiobacillus neapolitanus c2.</title>
        <authorList>
            <consortium name="US DOE Joint Genome Institute"/>
            <person name="Lucas S."/>
            <person name="Copeland A."/>
            <person name="Lapidus A."/>
            <person name="Glavina del Rio T."/>
            <person name="Tice H."/>
            <person name="Bruce D."/>
            <person name="Goodwin L."/>
            <person name="Pitluck S."/>
            <person name="Davenport K."/>
            <person name="Brettin T."/>
            <person name="Detter J.C."/>
            <person name="Han C."/>
            <person name="Tapia R."/>
            <person name="Larimer F."/>
            <person name="Land M."/>
            <person name="Hauser L."/>
            <person name="Kyrpides N."/>
            <person name="Mikhailova N."/>
            <person name="Kerfeld C."/>
            <person name="Cannon G."/>
            <person name="Heinhort S."/>
        </authorList>
    </citation>
    <scope>NUCLEOTIDE SEQUENCE [LARGE SCALE GENOMIC DNA]</scope>
    <source>
        <strain evidence="11">ATCC 23641 / c2</strain>
    </source>
</reference>
<organism evidence="10 11">
    <name type="scientific">Halothiobacillus neapolitanus (strain ATCC 23641 / DSM 15147 / CIP 104769 / NCIMB 8539 / c2)</name>
    <name type="common">Thiobacillus neapolitanus</name>
    <dbReference type="NCBI Taxonomy" id="555778"/>
    <lineage>
        <taxon>Bacteria</taxon>
        <taxon>Pseudomonadati</taxon>
        <taxon>Pseudomonadota</taxon>
        <taxon>Gammaproteobacteria</taxon>
        <taxon>Chromatiales</taxon>
        <taxon>Halothiobacillaceae</taxon>
        <taxon>Halothiobacillus</taxon>
    </lineage>
</organism>
<name>D0L0Y2_HALNC</name>
<dbReference type="OrthoDB" id="9775035at2"/>
<comment type="subcellular location">
    <subcellularLocation>
        <location evidence="1">Cell membrane</location>
        <topology evidence="1">Multi-pass membrane protein</topology>
    </subcellularLocation>
</comment>
<feature type="transmembrane region" description="Helical" evidence="8">
    <location>
        <begin position="25"/>
        <end position="45"/>
    </location>
</feature>
<evidence type="ECO:0000256" key="1">
    <source>
        <dbReference type="ARBA" id="ARBA00004651"/>
    </source>
</evidence>
<proteinExistence type="predicted"/>
<dbReference type="GO" id="GO:0010041">
    <property type="term" value="P:response to iron(III) ion"/>
    <property type="evidence" value="ECO:0007669"/>
    <property type="project" value="TreeGrafter"/>
</dbReference>
<accession>D0L0Y2</accession>
<feature type="transmembrane region" description="Helical" evidence="8">
    <location>
        <begin position="275"/>
        <end position="299"/>
    </location>
</feature>
<dbReference type="PANTHER" id="PTHR33908:SF3">
    <property type="entry name" value="UNDECAPRENYL PHOSPHATE-ALPHA-4-AMINO-4-DEOXY-L-ARABINOSE ARABINOSYL TRANSFERASE"/>
    <property type="match status" value="1"/>
</dbReference>
<keyword evidence="7 8" id="KW-0472">Membrane</keyword>
<dbReference type="CAZy" id="GT83">
    <property type="family name" value="Glycosyltransferase Family 83"/>
</dbReference>
<dbReference type="Proteomes" id="UP000009102">
    <property type="component" value="Chromosome"/>
</dbReference>
<gene>
    <name evidence="10" type="ordered locus">Hneap_1524</name>
</gene>
<dbReference type="GO" id="GO:0016763">
    <property type="term" value="F:pentosyltransferase activity"/>
    <property type="evidence" value="ECO:0007669"/>
    <property type="project" value="TreeGrafter"/>
</dbReference>
<dbReference type="Pfam" id="PF13231">
    <property type="entry name" value="PMT_2"/>
    <property type="match status" value="1"/>
</dbReference>
<dbReference type="PANTHER" id="PTHR33908">
    <property type="entry name" value="MANNOSYLTRANSFERASE YKCB-RELATED"/>
    <property type="match status" value="1"/>
</dbReference>
<feature type="domain" description="Glycosyltransferase RgtA/B/C/D-like" evidence="9">
    <location>
        <begin position="77"/>
        <end position="240"/>
    </location>
</feature>
<dbReference type="AlphaFoldDB" id="D0L0Y2"/>
<dbReference type="InterPro" id="IPR050297">
    <property type="entry name" value="LipidA_mod_glycosyltrf_83"/>
</dbReference>
<evidence type="ECO:0000256" key="4">
    <source>
        <dbReference type="ARBA" id="ARBA00022679"/>
    </source>
</evidence>
<evidence type="ECO:0000256" key="5">
    <source>
        <dbReference type="ARBA" id="ARBA00022692"/>
    </source>
</evidence>
<keyword evidence="3" id="KW-0328">Glycosyltransferase</keyword>
<dbReference type="GO" id="GO:0009103">
    <property type="term" value="P:lipopolysaccharide biosynthetic process"/>
    <property type="evidence" value="ECO:0007669"/>
    <property type="project" value="UniProtKB-ARBA"/>
</dbReference>
<protein>
    <submittedName>
        <fullName evidence="10">Glycosyl transferase family 39</fullName>
    </submittedName>
</protein>
<dbReference type="STRING" id="555778.Hneap_1524"/>
<keyword evidence="2" id="KW-1003">Cell membrane</keyword>
<dbReference type="RefSeq" id="WP_012824389.1">
    <property type="nucleotide sequence ID" value="NC_013422.1"/>
</dbReference>
<dbReference type="eggNOG" id="COG1807">
    <property type="taxonomic scope" value="Bacteria"/>
</dbReference>
<evidence type="ECO:0000313" key="10">
    <source>
        <dbReference type="EMBL" id="ACX96355.1"/>
    </source>
</evidence>
<evidence type="ECO:0000313" key="11">
    <source>
        <dbReference type="Proteomes" id="UP000009102"/>
    </source>
</evidence>
<keyword evidence="5 8" id="KW-0812">Transmembrane</keyword>
<feature type="transmembrane region" description="Helical" evidence="8">
    <location>
        <begin position="181"/>
        <end position="214"/>
    </location>
</feature>
<keyword evidence="6 8" id="KW-1133">Transmembrane helix</keyword>
<sequence>MTTPSAPHWTARLARLGQWLLDHPVWLFVLFAFWLAATIGLRPLFVPDEGRYVGVALSMLHTGDWLVPKLDGLPFFHKPPLFYWVTASSLAVFGTHEWAARAAPFLAGMASAITLFWFLNQYANRRAAGLGVLLLGTFPLFFDAAQFASMDMLVGSLIAITILLLAHVSQQLQARRSAKWVLVLAYATAGLGMMTKGMIGFVLPGMVITFWLLWNRRFTHLYRLISPLGLVVFLAIVAPWFALMELKFPGFLHYTFIYQQFDRYLDSSFNNPQPIYFYVMVLFGGLIPWAVGLFWLASFPKNRQLMSLKRTNHLLSLGVIWLGSILLFFSIPTSKLIGYILPTVPSLALLLALAFDKALTHTANEPAEQRRWQGRIASMALIGALLGVTSVVIFAVIDHKSHKEITLAVRDRIAPDADVVFYNYYYFSVPFYLDRTQPALVTGPWDDPNNFRSDGANTELYTSAKFDPEAAKRILISTDQLGAMATEAKQGKRAPVWVFVQRDDAQRAALFADQQPVTQDKRAAIYCFGCTANAQNRLDK</sequence>
<evidence type="ECO:0000259" key="9">
    <source>
        <dbReference type="Pfam" id="PF13231"/>
    </source>
</evidence>
<keyword evidence="4 10" id="KW-0808">Transferase</keyword>
<dbReference type="InterPro" id="IPR038731">
    <property type="entry name" value="RgtA/B/C-like"/>
</dbReference>
<evidence type="ECO:0000256" key="3">
    <source>
        <dbReference type="ARBA" id="ARBA00022676"/>
    </source>
</evidence>
<dbReference type="HOGENOM" id="CLU_019200_3_0_6"/>
<keyword evidence="11" id="KW-1185">Reference proteome</keyword>
<feature type="transmembrane region" description="Helical" evidence="8">
    <location>
        <begin position="98"/>
        <end position="119"/>
    </location>
</feature>
<feature type="transmembrane region" description="Helical" evidence="8">
    <location>
        <begin position="311"/>
        <end position="331"/>
    </location>
</feature>
<dbReference type="EMBL" id="CP001801">
    <property type="protein sequence ID" value="ACX96355.1"/>
    <property type="molecule type" value="Genomic_DNA"/>
</dbReference>
<evidence type="ECO:0000256" key="6">
    <source>
        <dbReference type="ARBA" id="ARBA00022989"/>
    </source>
</evidence>
<feature type="transmembrane region" description="Helical" evidence="8">
    <location>
        <begin position="125"/>
        <end position="145"/>
    </location>
</feature>
<dbReference type="KEGG" id="hna:Hneap_1524"/>
<feature type="transmembrane region" description="Helical" evidence="8">
    <location>
        <begin position="376"/>
        <end position="397"/>
    </location>
</feature>
<evidence type="ECO:0000256" key="8">
    <source>
        <dbReference type="SAM" id="Phobius"/>
    </source>
</evidence>
<dbReference type="GO" id="GO:0005886">
    <property type="term" value="C:plasma membrane"/>
    <property type="evidence" value="ECO:0007669"/>
    <property type="project" value="UniProtKB-SubCell"/>
</dbReference>
<feature type="transmembrane region" description="Helical" evidence="8">
    <location>
        <begin position="221"/>
        <end position="242"/>
    </location>
</feature>
<evidence type="ECO:0000256" key="7">
    <source>
        <dbReference type="ARBA" id="ARBA00023136"/>
    </source>
</evidence>
<evidence type="ECO:0000256" key="2">
    <source>
        <dbReference type="ARBA" id="ARBA00022475"/>
    </source>
</evidence>
<feature type="transmembrane region" description="Helical" evidence="8">
    <location>
        <begin position="337"/>
        <end position="355"/>
    </location>
</feature>